<dbReference type="PANTHER" id="PTHR14187:SF5">
    <property type="entry name" value="HEAT SHOCK 70 KDA PROTEIN 12A"/>
    <property type="match status" value="1"/>
</dbReference>
<dbReference type="InterPro" id="IPR043129">
    <property type="entry name" value="ATPase_NBD"/>
</dbReference>
<dbReference type="OrthoDB" id="2963168at2759"/>
<comment type="caution">
    <text evidence="1">The sequence shown here is derived from an EMBL/GenBank/DDBJ whole genome shotgun (WGS) entry which is preliminary data.</text>
</comment>
<sequence>MPIYARTLRESEASEIRSVFSPAFKFKGEGVTLCDAGGATVDLATYNVLRASGAPKLAEAAPRSGSCTGSLFLDLHFLQLVQERLAAHPVHLDEASLAHFMWSFLQSEKLDHKGAEDDIKLFRFRCLHDEYLVIFGDVLRRVFDPAVEQMQASKVRLDILLLVGGFSTNEYLFQRITNVFRRIALPTELEDRTMRPAYITSVVGSSFCEHRVEYIVRSGTSVMKGNKNELRVRKIYRTLDIVLYASNVEESKRSFDGEDEELCRCRIDLEMYPSLLEQAEASPFGNFYVDFVLGFEMDTVEIRCVLLYNGMKCGSVTCHPRRRHLSPPL</sequence>
<proteinExistence type="predicted"/>
<dbReference type="Proteomes" id="UP000886523">
    <property type="component" value="Unassembled WGS sequence"/>
</dbReference>
<dbReference type="CDD" id="cd10170">
    <property type="entry name" value="ASKHA_NBD_HSP70"/>
    <property type="match status" value="1"/>
</dbReference>
<protein>
    <submittedName>
        <fullName evidence="1">Uncharacterized protein</fullName>
    </submittedName>
</protein>
<keyword evidence="2" id="KW-1185">Reference proteome</keyword>
<dbReference type="EMBL" id="MU129018">
    <property type="protein sequence ID" value="KAF9510361.1"/>
    <property type="molecule type" value="Genomic_DNA"/>
</dbReference>
<dbReference type="SUPFAM" id="SSF53067">
    <property type="entry name" value="Actin-like ATPase domain"/>
    <property type="match status" value="1"/>
</dbReference>
<dbReference type="PANTHER" id="PTHR14187">
    <property type="entry name" value="ALPHA KINASE/ELONGATION FACTOR 2 KINASE"/>
    <property type="match status" value="1"/>
</dbReference>
<evidence type="ECO:0000313" key="1">
    <source>
        <dbReference type="EMBL" id="KAF9510361.1"/>
    </source>
</evidence>
<dbReference type="AlphaFoldDB" id="A0A9P6AT39"/>
<evidence type="ECO:0000313" key="2">
    <source>
        <dbReference type="Proteomes" id="UP000886523"/>
    </source>
</evidence>
<reference evidence="1" key="1">
    <citation type="journal article" date="2020" name="Nat. Commun.">
        <title>Large-scale genome sequencing of mycorrhizal fungi provides insights into the early evolution of symbiotic traits.</title>
        <authorList>
            <person name="Miyauchi S."/>
            <person name="Kiss E."/>
            <person name="Kuo A."/>
            <person name="Drula E."/>
            <person name="Kohler A."/>
            <person name="Sanchez-Garcia M."/>
            <person name="Morin E."/>
            <person name="Andreopoulos B."/>
            <person name="Barry K.W."/>
            <person name="Bonito G."/>
            <person name="Buee M."/>
            <person name="Carver A."/>
            <person name="Chen C."/>
            <person name="Cichocki N."/>
            <person name="Clum A."/>
            <person name="Culley D."/>
            <person name="Crous P.W."/>
            <person name="Fauchery L."/>
            <person name="Girlanda M."/>
            <person name="Hayes R.D."/>
            <person name="Keri Z."/>
            <person name="LaButti K."/>
            <person name="Lipzen A."/>
            <person name="Lombard V."/>
            <person name="Magnuson J."/>
            <person name="Maillard F."/>
            <person name="Murat C."/>
            <person name="Nolan M."/>
            <person name="Ohm R.A."/>
            <person name="Pangilinan J."/>
            <person name="Pereira M.F."/>
            <person name="Perotto S."/>
            <person name="Peter M."/>
            <person name="Pfister S."/>
            <person name="Riley R."/>
            <person name="Sitrit Y."/>
            <person name="Stielow J.B."/>
            <person name="Szollosi G."/>
            <person name="Zifcakova L."/>
            <person name="Stursova M."/>
            <person name="Spatafora J.W."/>
            <person name="Tedersoo L."/>
            <person name="Vaario L.M."/>
            <person name="Yamada A."/>
            <person name="Yan M."/>
            <person name="Wang P."/>
            <person name="Xu J."/>
            <person name="Bruns T."/>
            <person name="Baldrian P."/>
            <person name="Vilgalys R."/>
            <person name="Dunand C."/>
            <person name="Henrissat B."/>
            <person name="Grigoriev I.V."/>
            <person name="Hibbett D."/>
            <person name="Nagy L.G."/>
            <person name="Martin F.M."/>
        </authorList>
    </citation>
    <scope>NUCLEOTIDE SEQUENCE</scope>
    <source>
        <strain evidence="1">UP504</strain>
    </source>
</reference>
<organism evidence="1 2">
    <name type="scientific">Hydnum rufescens UP504</name>
    <dbReference type="NCBI Taxonomy" id="1448309"/>
    <lineage>
        <taxon>Eukaryota</taxon>
        <taxon>Fungi</taxon>
        <taxon>Dikarya</taxon>
        <taxon>Basidiomycota</taxon>
        <taxon>Agaricomycotina</taxon>
        <taxon>Agaricomycetes</taxon>
        <taxon>Cantharellales</taxon>
        <taxon>Hydnaceae</taxon>
        <taxon>Hydnum</taxon>
    </lineage>
</organism>
<accession>A0A9P6AT39</accession>
<gene>
    <name evidence="1" type="ORF">BS47DRAFT_1364651</name>
</gene>
<name>A0A9P6AT39_9AGAM</name>